<keyword evidence="4 14" id="KW-0812">Transmembrane</keyword>
<dbReference type="InterPro" id="IPR036412">
    <property type="entry name" value="HAD-like_sf"/>
</dbReference>
<evidence type="ECO:0000256" key="11">
    <source>
        <dbReference type="ARBA" id="ARBA00022989"/>
    </source>
</evidence>
<dbReference type="Gene3D" id="3.40.50.1000">
    <property type="entry name" value="HAD superfamily/HAD-like"/>
    <property type="match status" value="1"/>
</dbReference>
<sequence>MSFVIRTSSFLKATQRVSVKNLQTQPSNLDEHDFFYDAEILSSLTSRWTEPVLSLGRLSQLGGPEGISRALRTDLREGLFSDEVEGSDFSKRESVYGANRFEKKPPRNFFLFCLDELKNPILVVLLVAGIISVVTGIAHNPEEHGYTEGLAIIFTALIVVSVAAGNNYAKERRFRALDDKNDAKSVIVVRRGREEVVANTKVLVGDLIALSTGVSVPCDGILVSGSADLTCEESALTGETDAVRKSRRKPFLLAGTNVADGEGLMLATAVGARTCWGALLKGLSADHAKTPLERKLQKLVKIIGIVGAVLSVLIFVFKFVYWVVENYPNNTYTDNLEEPLEYFLVSISLLVVAIPEGLPLAVTITLAFSMKKMFRDNNFVRVLSACETMGNATTICSDKTGTLTQNTMTVVEAWPEVFEPSVDGPWPVFREPRPSSDFCDALLEGIALNTKAFEIERTKWKRSDRPEYAGGNKTECAVFSWGHCLGAENEVIRQRTPIEKAYPFTSATKRSSVLVRHNNAYRMHMKGAAEKILNDFCTKILTPEGEIASIDEKKRMQIEEEINSKVSRGLRCICLAFRDFDSSTILNSYDQIVDPPLVDFVFVAIIALKDPLRPDVLDSVQRCQQSGIVVRMVTGDHPKTAEFIAAECGIRPTEREDLLVMTGEEFRVMDETACNKKLPKLRVLARSTPQDKERLVKWYMKNNDTVSVTGDGANDALALKEADVGLSMGIQGTDVAKEASDIIILDDSFASIVETVKWGRCVYDNIRKFVQFQITINTVAVLVSFIGAFVNYNDITDFPLPFNPVQLLWMNLLMDTGAAVAYSTESPTKNLLKRKPYKKNSMLINPTMWKHIIGQSVIQIILLLIFVLPTKNPIGFAIFGISSQNKNDYLLLKTCVFNTFVWFQIFNSINTRRVNDELNIFENIFSNLFFPLVFGFFAVMQIILITFGGSVVSLTKLDLAQWGKCIAFGFVSMPLGLVLRSIPFKREYGFISSDGDLNLARENKKSIYTKSIKRKLTV</sequence>
<dbReference type="PROSITE" id="PS00154">
    <property type="entry name" value="ATPASE_E1_E2"/>
    <property type="match status" value="1"/>
</dbReference>
<evidence type="ECO:0000256" key="2">
    <source>
        <dbReference type="ARBA" id="ARBA00022448"/>
    </source>
</evidence>
<dbReference type="Gene3D" id="1.20.1110.10">
    <property type="entry name" value="Calcium-transporting ATPase, transmembrane domain"/>
    <property type="match status" value="1"/>
</dbReference>
<comment type="caution">
    <text evidence="16">The sequence shown here is derived from an EMBL/GenBank/DDBJ whole genome shotgun (WGS) entry which is preliminary data.</text>
</comment>
<evidence type="ECO:0000256" key="7">
    <source>
        <dbReference type="ARBA" id="ARBA00022837"/>
    </source>
</evidence>
<dbReference type="InterPro" id="IPR023214">
    <property type="entry name" value="HAD_sf"/>
</dbReference>
<feature type="transmembrane region" description="Helical" evidence="14">
    <location>
        <begin position="959"/>
        <end position="979"/>
    </location>
</feature>
<keyword evidence="6 14" id="KW-0547">Nucleotide-binding</keyword>
<dbReference type="Pfam" id="PF00122">
    <property type="entry name" value="E1-E2_ATPase"/>
    <property type="match status" value="1"/>
</dbReference>
<dbReference type="InterPro" id="IPR001757">
    <property type="entry name" value="P_typ_ATPase"/>
</dbReference>
<keyword evidence="13 14" id="KW-0472">Membrane</keyword>
<dbReference type="SFLD" id="SFLDS00003">
    <property type="entry name" value="Haloacid_Dehalogenase"/>
    <property type="match status" value="1"/>
</dbReference>
<dbReference type="PRINTS" id="PR00120">
    <property type="entry name" value="HATPASE"/>
</dbReference>
<feature type="transmembrane region" description="Helical" evidence="14">
    <location>
        <begin position="804"/>
        <end position="822"/>
    </location>
</feature>
<dbReference type="InterPro" id="IPR023298">
    <property type="entry name" value="ATPase_P-typ_TM_dom_sf"/>
</dbReference>
<keyword evidence="7 14" id="KW-0106">Calcium</keyword>
<dbReference type="InterPro" id="IPR006068">
    <property type="entry name" value="ATPase_P-typ_cation-transptr_C"/>
</dbReference>
<evidence type="ECO:0000259" key="15">
    <source>
        <dbReference type="SMART" id="SM00831"/>
    </source>
</evidence>
<evidence type="ECO:0000256" key="10">
    <source>
        <dbReference type="ARBA" id="ARBA00022967"/>
    </source>
</evidence>
<dbReference type="Pfam" id="PF00689">
    <property type="entry name" value="Cation_ATPase_C"/>
    <property type="match status" value="1"/>
</dbReference>
<evidence type="ECO:0000256" key="12">
    <source>
        <dbReference type="ARBA" id="ARBA00023065"/>
    </source>
</evidence>
<dbReference type="InterPro" id="IPR008250">
    <property type="entry name" value="ATPase_P-typ_transduc_dom_A_sf"/>
</dbReference>
<evidence type="ECO:0000256" key="3">
    <source>
        <dbReference type="ARBA" id="ARBA00022568"/>
    </source>
</evidence>
<comment type="subcellular location">
    <subcellularLocation>
        <location evidence="1">Endomembrane system</location>
        <topology evidence="1">Multi-pass membrane protein</topology>
    </subcellularLocation>
    <subcellularLocation>
        <location evidence="14">Membrane</location>
        <topology evidence="14">Multi-pass membrane protein</topology>
    </subcellularLocation>
</comment>
<feature type="transmembrane region" description="Helical" evidence="14">
    <location>
        <begin position="843"/>
        <end position="869"/>
    </location>
</feature>
<evidence type="ECO:0000256" key="14">
    <source>
        <dbReference type="RuleBase" id="RU361146"/>
    </source>
</evidence>
<dbReference type="SUPFAM" id="SSF81665">
    <property type="entry name" value="Calcium ATPase, transmembrane domain M"/>
    <property type="match status" value="1"/>
</dbReference>
<dbReference type="NCBIfam" id="TIGR01494">
    <property type="entry name" value="ATPase_P-type"/>
    <property type="match status" value="2"/>
</dbReference>
<dbReference type="PRINTS" id="PR00119">
    <property type="entry name" value="CATATPASE"/>
</dbReference>
<dbReference type="EMBL" id="JBDODL010000138">
    <property type="protein sequence ID" value="MES1918846.1"/>
    <property type="molecule type" value="Genomic_DNA"/>
</dbReference>
<feature type="transmembrane region" description="Helical" evidence="14">
    <location>
        <begin position="299"/>
        <end position="322"/>
    </location>
</feature>
<accession>A0ABV2AGM8</accession>
<dbReference type="Proteomes" id="UP001439008">
    <property type="component" value="Unassembled WGS sequence"/>
</dbReference>
<dbReference type="SUPFAM" id="SSF81660">
    <property type="entry name" value="Metal cation-transporting ATPase, ATP-binding domain N"/>
    <property type="match status" value="1"/>
</dbReference>
<dbReference type="Pfam" id="PF00690">
    <property type="entry name" value="Cation_ATPase_N"/>
    <property type="match status" value="1"/>
</dbReference>
<keyword evidence="5" id="KW-0479">Metal-binding</keyword>
<feature type="transmembrane region" description="Helical" evidence="14">
    <location>
        <begin position="774"/>
        <end position="792"/>
    </location>
</feature>
<evidence type="ECO:0000313" key="16">
    <source>
        <dbReference type="EMBL" id="MES1918846.1"/>
    </source>
</evidence>
<keyword evidence="2 14" id="KW-0813">Transport</keyword>
<dbReference type="SUPFAM" id="SSF56784">
    <property type="entry name" value="HAD-like"/>
    <property type="match status" value="1"/>
</dbReference>
<name>A0ABV2AGM8_9EUKA</name>
<dbReference type="EC" id="7.2.2.10" evidence="14"/>
<evidence type="ECO:0000256" key="13">
    <source>
        <dbReference type="ARBA" id="ARBA00023136"/>
    </source>
</evidence>
<dbReference type="Gene3D" id="3.40.1110.10">
    <property type="entry name" value="Calcium-transporting ATPase, cytoplasmic domain N"/>
    <property type="match status" value="1"/>
</dbReference>
<feature type="transmembrane region" description="Helical" evidence="14">
    <location>
        <begin position="150"/>
        <end position="169"/>
    </location>
</feature>
<protein>
    <recommendedName>
        <fullName evidence="14">Calcium-transporting ATPase</fullName>
        <ecNumber evidence="14">7.2.2.10</ecNumber>
    </recommendedName>
</protein>
<feature type="transmembrane region" description="Helical" evidence="14">
    <location>
        <begin position="928"/>
        <end position="947"/>
    </location>
</feature>
<evidence type="ECO:0000256" key="1">
    <source>
        <dbReference type="ARBA" id="ARBA00004127"/>
    </source>
</evidence>
<evidence type="ECO:0000256" key="6">
    <source>
        <dbReference type="ARBA" id="ARBA00022741"/>
    </source>
</evidence>
<keyword evidence="12 14" id="KW-0406">Ion transport</keyword>
<evidence type="ECO:0000256" key="9">
    <source>
        <dbReference type="ARBA" id="ARBA00022842"/>
    </source>
</evidence>
<keyword evidence="17" id="KW-1185">Reference proteome</keyword>
<dbReference type="SUPFAM" id="SSF81653">
    <property type="entry name" value="Calcium ATPase, transduction domain A"/>
    <property type="match status" value="1"/>
</dbReference>
<evidence type="ECO:0000256" key="5">
    <source>
        <dbReference type="ARBA" id="ARBA00022723"/>
    </source>
</evidence>
<organism evidence="16 17">
    <name type="scientific">Bonamia ostreae</name>
    <dbReference type="NCBI Taxonomy" id="126728"/>
    <lineage>
        <taxon>Eukaryota</taxon>
        <taxon>Sar</taxon>
        <taxon>Rhizaria</taxon>
        <taxon>Endomyxa</taxon>
        <taxon>Ascetosporea</taxon>
        <taxon>Haplosporida</taxon>
        <taxon>Bonamia</taxon>
    </lineage>
</organism>
<reference evidence="16 17" key="1">
    <citation type="journal article" date="2024" name="BMC Biol.">
        <title>Comparative genomics of Ascetosporea gives new insight into the evolutionary basis for animal parasitism in Rhizaria.</title>
        <authorList>
            <person name="Hiltunen Thoren M."/>
            <person name="Onut-Brannstrom I."/>
            <person name="Alfjorden A."/>
            <person name="Peckova H."/>
            <person name="Swords F."/>
            <person name="Hooper C."/>
            <person name="Holzer A.S."/>
            <person name="Bass D."/>
            <person name="Burki F."/>
        </authorList>
    </citation>
    <scope>NUCLEOTIDE SEQUENCE [LARGE SCALE GENOMIC DNA]</scope>
    <source>
        <strain evidence="16">20-A016</strain>
    </source>
</reference>
<dbReference type="SMART" id="SM00831">
    <property type="entry name" value="Cation_ATPase_N"/>
    <property type="match status" value="1"/>
</dbReference>
<comment type="function">
    <text evidence="14">Catalyzes the hydrolysis of ATP coupled with the transport of calcium.</text>
</comment>
<dbReference type="PANTHER" id="PTHR24093:SF369">
    <property type="entry name" value="CALCIUM-TRANSPORTING ATPASE"/>
    <property type="match status" value="1"/>
</dbReference>
<keyword evidence="11 14" id="KW-1133">Transmembrane helix</keyword>
<dbReference type="SFLD" id="SFLDF00027">
    <property type="entry name" value="p-type_atpase"/>
    <property type="match status" value="1"/>
</dbReference>
<feature type="transmembrane region" description="Helical" evidence="14">
    <location>
        <begin position="121"/>
        <end position="138"/>
    </location>
</feature>
<evidence type="ECO:0000256" key="8">
    <source>
        <dbReference type="ARBA" id="ARBA00022840"/>
    </source>
</evidence>
<feature type="transmembrane region" description="Helical" evidence="14">
    <location>
        <begin position="889"/>
        <end position="907"/>
    </location>
</feature>
<dbReference type="Pfam" id="PF13246">
    <property type="entry name" value="Cation_ATPase"/>
    <property type="match status" value="1"/>
</dbReference>
<dbReference type="InterPro" id="IPR059000">
    <property type="entry name" value="ATPase_P-type_domA"/>
</dbReference>
<comment type="catalytic activity">
    <reaction evidence="14">
        <text>Ca(2+)(in) + ATP + H2O = Ca(2+)(out) + ADP + phosphate + H(+)</text>
        <dbReference type="Rhea" id="RHEA:18105"/>
        <dbReference type="ChEBI" id="CHEBI:15377"/>
        <dbReference type="ChEBI" id="CHEBI:15378"/>
        <dbReference type="ChEBI" id="CHEBI:29108"/>
        <dbReference type="ChEBI" id="CHEBI:30616"/>
        <dbReference type="ChEBI" id="CHEBI:43474"/>
        <dbReference type="ChEBI" id="CHEBI:456216"/>
        <dbReference type="EC" id="7.2.2.10"/>
    </reaction>
</comment>
<evidence type="ECO:0000256" key="4">
    <source>
        <dbReference type="ARBA" id="ARBA00022692"/>
    </source>
</evidence>
<gene>
    <name evidence="16" type="ORF">MHBO_000743</name>
</gene>
<evidence type="ECO:0000313" key="17">
    <source>
        <dbReference type="Proteomes" id="UP001439008"/>
    </source>
</evidence>
<dbReference type="InterPro" id="IPR006408">
    <property type="entry name" value="P-type_ATPase_IIB"/>
</dbReference>
<dbReference type="InterPro" id="IPR044492">
    <property type="entry name" value="P_typ_ATPase_HD_dom"/>
</dbReference>
<proteinExistence type="inferred from homology"/>
<keyword evidence="9" id="KW-0460">Magnesium</keyword>
<feature type="domain" description="Cation-transporting P-type ATPase N-terminal" evidence="15">
    <location>
        <begin position="57"/>
        <end position="137"/>
    </location>
</feature>
<dbReference type="PANTHER" id="PTHR24093">
    <property type="entry name" value="CATION TRANSPORTING ATPASE"/>
    <property type="match status" value="1"/>
</dbReference>
<dbReference type="NCBIfam" id="TIGR01517">
    <property type="entry name" value="ATPase-IIB_Ca"/>
    <property type="match status" value="1"/>
</dbReference>
<dbReference type="SFLD" id="SFLDG00002">
    <property type="entry name" value="C1.7:_P-type_atpase_like"/>
    <property type="match status" value="1"/>
</dbReference>
<dbReference type="Gene3D" id="2.70.150.10">
    <property type="entry name" value="Calcium-transporting ATPase, cytoplasmic transduction domain A"/>
    <property type="match status" value="1"/>
</dbReference>
<comment type="similarity">
    <text evidence="14">Belongs to the cation transport ATPase (P-type) (TC 3.A.3) family.</text>
</comment>
<keyword evidence="10" id="KW-1278">Translocase</keyword>
<dbReference type="InterPro" id="IPR023299">
    <property type="entry name" value="ATPase_P-typ_cyto_dom_N"/>
</dbReference>
<dbReference type="InterPro" id="IPR004014">
    <property type="entry name" value="ATPase_P-typ_cation-transptr_N"/>
</dbReference>
<keyword evidence="3 14" id="KW-0109">Calcium transport</keyword>
<dbReference type="InterPro" id="IPR018303">
    <property type="entry name" value="ATPase_P-typ_P_site"/>
</dbReference>
<keyword evidence="8 14" id="KW-0067">ATP-binding</keyword>
<feature type="transmembrane region" description="Helical" evidence="14">
    <location>
        <begin position="342"/>
        <end position="368"/>
    </location>
</feature>